<evidence type="ECO:0000256" key="10">
    <source>
        <dbReference type="ARBA" id="ARBA00023303"/>
    </source>
</evidence>
<evidence type="ECO:0000313" key="16">
    <source>
        <dbReference type="Proteomes" id="UP000051845"/>
    </source>
</evidence>
<evidence type="ECO:0000256" key="6">
    <source>
        <dbReference type="ARBA" id="ARBA00022989"/>
    </source>
</evidence>
<feature type="transmembrane region" description="Helical" evidence="14">
    <location>
        <begin position="6"/>
        <end position="22"/>
    </location>
</feature>
<feature type="transmembrane region" description="Helical" evidence="14">
    <location>
        <begin position="34"/>
        <end position="56"/>
    </location>
</feature>
<evidence type="ECO:0000256" key="3">
    <source>
        <dbReference type="ARBA" id="ARBA00022475"/>
    </source>
</evidence>
<dbReference type="AlphaFoldDB" id="A0A0R2B5A4"/>
<name>A0A0R2B5A4_SECCO</name>
<accession>A0A0R2B5A4</accession>
<evidence type="ECO:0000256" key="12">
    <source>
        <dbReference type="ARBA" id="ARBA00035585"/>
    </source>
</evidence>
<protein>
    <recommendedName>
        <fullName evidence="14">Fluoride-specific ion channel FluC</fullName>
    </recommendedName>
</protein>
<dbReference type="PANTHER" id="PTHR28259">
    <property type="entry name" value="FLUORIDE EXPORT PROTEIN 1-RELATED"/>
    <property type="match status" value="1"/>
</dbReference>
<evidence type="ECO:0000256" key="9">
    <source>
        <dbReference type="ARBA" id="ARBA00023136"/>
    </source>
</evidence>
<keyword evidence="7 14" id="KW-0915">Sodium</keyword>
<keyword evidence="4 14" id="KW-0812">Transmembrane</keyword>
<dbReference type="GO" id="GO:0140114">
    <property type="term" value="P:cellular detoxification of fluoride"/>
    <property type="evidence" value="ECO:0007669"/>
    <property type="project" value="UniProtKB-UniRule"/>
</dbReference>
<keyword evidence="2 14" id="KW-0813">Transport</keyword>
<feature type="binding site" evidence="14">
    <location>
        <position position="75"/>
    </location>
    <ligand>
        <name>Na(+)</name>
        <dbReference type="ChEBI" id="CHEBI:29101"/>
        <note>structural</note>
    </ligand>
</feature>
<dbReference type="GO" id="GO:0046872">
    <property type="term" value="F:metal ion binding"/>
    <property type="evidence" value="ECO:0007669"/>
    <property type="project" value="UniProtKB-KW"/>
</dbReference>
<evidence type="ECO:0000256" key="5">
    <source>
        <dbReference type="ARBA" id="ARBA00022723"/>
    </source>
</evidence>
<keyword evidence="9 14" id="KW-0472">Membrane</keyword>
<dbReference type="Pfam" id="PF02537">
    <property type="entry name" value="CRCB"/>
    <property type="match status" value="1"/>
</dbReference>
<feature type="transmembrane region" description="Helical" evidence="14">
    <location>
        <begin position="62"/>
        <end position="82"/>
    </location>
</feature>
<dbReference type="GO" id="GO:0062054">
    <property type="term" value="F:fluoride channel activity"/>
    <property type="evidence" value="ECO:0007669"/>
    <property type="project" value="UniProtKB-UniRule"/>
</dbReference>
<comment type="similarity">
    <text evidence="11 14">Belongs to the fluoride channel Fluc/FEX (TC 1.A.43) family.</text>
</comment>
<dbReference type="GO" id="GO:0005886">
    <property type="term" value="C:plasma membrane"/>
    <property type="evidence" value="ECO:0007669"/>
    <property type="project" value="UniProtKB-SubCell"/>
</dbReference>
<dbReference type="PANTHER" id="PTHR28259:SF16">
    <property type="entry name" value="FLUORIDE-SPECIFIC ION CHANNEL FLUC 2"/>
    <property type="match status" value="1"/>
</dbReference>
<dbReference type="Proteomes" id="UP000051845">
    <property type="component" value="Unassembled WGS sequence"/>
</dbReference>
<evidence type="ECO:0000256" key="2">
    <source>
        <dbReference type="ARBA" id="ARBA00022448"/>
    </source>
</evidence>
<evidence type="ECO:0000256" key="1">
    <source>
        <dbReference type="ARBA" id="ARBA00004651"/>
    </source>
</evidence>
<evidence type="ECO:0000256" key="13">
    <source>
        <dbReference type="ARBA" id="ARBA00049940"/>
    </source>
</evidence>
<evidence type="ECO:0000256" key="14">
    <source>
        <dbReference type="HAMAP-Rule" id="MF_00454"/>
    </source>
</evidence>
<comment type="catalytic activity">
    <reaction evidence="12">
        <text>fluoride(in) = fluoride(out)</text>
        <dbReference type="Rhea" id="RHEA:76159"/>
        <dbReference type="ChEBI" id="CHEBI:17051"/>
    </reaction>
    <physiologicalReaction direction="left-to-right" evidence="12">
        <dbReference type="Rhea" id="RHEA:76160"/>
    </physiologicalReaction>
</comment>
<dbReference type="RefSeq" id="WP_056997254.1">
    <property type="nucleotide sequence ID" value="NZ_AYYR01000089.1"/>
</dbReference>
<organism evidence="15 16">
    <name type="scientific">Secundilactobacillus collinoides DSM 20515 = JCM 1123</name>
    <dbReference type="NCBI Taxonomy" id="1423733"/>
    <lineage>
        <taxon>Bacteria</taxon>
        <taxon>Bacillati</taxon>
        <taxon>Bacillota</taxon>
        <taxon>Bacilli</taxon>
        <taxon>Lactobacillales</taxon>
        <taxon>Lactobacillaceae</taxon>
        <taxon>Secundilactobacillus</taxon>
    </lineage>
</organism>
<keyword evidence="6 14" id="KW-1133">Transmembrane helix</keyword>
<dbReference type="EMBL" id="AYYR01000089">
    <property type="protein sequence ID" value="KRM74266.1"/>
    <property type="molecule type" value="Genomic_DNA"/>
</dbReference>
<keyword evidence="10 14" id="KW-0407">Ion channel</keyword>
<dbReference type="PATRIC" id="fig|1423733.4.peg.288"/>
<gene>
    <name evidence="14" type="primary">fluC</name>
    <name evidence="14" type="synonym">crcB</name>
    <name evidence="15" type="ORF">FC82_GL000265</name>
</gene>
<keyword evidence="3 14" id="KW-1003">Cell membrane</keyword>
<evidence type="ECO:0000256" key="8">
    <source>
        <dbReference type="ARBA" id="ARBA00023065"/>
    </source>
</evidence>
<evidence type="ECO:0000256" key="11">
    <source>
        <dbReference type="ARBA" id="ARBA00035120"/>
    </source>
</evidence>
<keyword evidence="5 14" id="KW-0479">Metal-binding</keyword>
<reference evidence="15 16" key="1">
    <citation type="journal article" date="2015" name="Genome Announc.">
        <title>Expanding the biotechnology potential of lactobacilli through comparative genomics of 213 strains and associated genera.</title>
        <authorList>
            <person name="Sun Z."/>
            <person name="Harris H.M."/>
            <person name="McCann A."/>
            <person name="Guo C."/>
            <person name="Argimon S."/>
            <person name="Zhang W."/>
            <person name="Yang X."/>
            <person name="Jeffery I.B."/>
            <person name="Cooney J.C."/>
            <person name="Kagawa T.F."/>
            <person name="Liu W."/>
            <person name="Song Y."/>
            <person name="Salvetti E."/>
            <person name="Wrobel A."/>
            <person name="Rasinkangas P."/>
            <person name="Parkhill J."/>
            <person name="Rea M.C."/>
            <person name="O'Sullivan O."/>
            <person name="Ritari J."/>
            <person name="Douillard F.P."/>
            <person name="Paul Ross R."/>
            <person name="Yang R."/>
            <person name="Briner A.E."/>
            <person name="Felis G.E."/>
            <person name="de Vos W.M."/>
            <person name="Barrangou R."/>
            <person name="Klaenhammer T.R."/>
            <person name="Caufield P.W."/>
            <person name="Cui Y."/>
            <person name="Zhang H."/>
            <person name="O'Toole P.W."/>
        </authorList>
    </citation>
    <scope>NUCLEOTIDE SEQUENCE [LARGE SCALE GENOMIC DNA]</scope>
    <source>
        <strain evidence="15 16">DSM 20515</strain>
    </source>
</reference>
<dbReference type="InterPro" id="IPR003691">
    <property type="entry name" value="FluC"/>
</dbReference>
<comment type="subcellular location">
    <subcellularLocation>
        <location evidence="1 14">Cell membrane</location>
        <topology evidence="1 14">Multi-pass membrane protein</topology>
    </subcellularLocation>
</comment>
<evidence type="ECO:0000256" key="7">
    <source>
        <dbReference type="ARBA" id="ARBA00023053"/>
    </source>
</evidence>
<comment type="function">
    <text evidence="13 14">Fluoride-specific ion channel. Important for reducing fluoride concentration in the cell, thus reducing its toxicity.</text>
</comment>
<sequence length="127" mass="13900">MFKRLVYIFIFGFFGSLLRLWLTTIFAQQHFVTVMAINVSGSFLLALVTGALPFIVPVSDELLSGLSVGLIGSFTTFSTFCVDTVNLATQQGFLLAASYWAGSLFFGILAAVWGVALSHRAQQRRLP</sequence>
<keyword evidence="8 14" id="KW-0406">Ion transport</keyword>
<evidence type="ECO:0000313" key="15">
    <source>
        <dbReference type="EMBL" id="KRM74266.1"/>
    </source>
</evidence>
<evidence type="ECO:0000256" key="4">
    <source>
        <dbReference type="ARBA" id="ARBA00022692"/>
    </source>
</evidence>
<feature type="binding site" evidence="14">
    <location>
        <position position="72"/>
    </location>
    <ligand>
        <name>Na(+)</name>
        <dbReference type="ChEBI" id="CHEBI:29101"/>
        <note>structural</note>
    </ligand>
</feature>
<comment type="caution">
    <text evidence="15">The sequence shown here is derived from an EMBL/GenBank/DDBJ whole genome shotgun (WGS) entry which is preliminary data.</text>
</comment>
<proteinExistence type="inferred from homology"/>
<comment type="activity regulation">
    <text evidence="14">Na(+) is not transported, but it plays an essential structural role and its presence is essential for fluoride channel function.</text>
</comment>
<dbReference type="HAMAP" id="MF_00454">
    <property type="entry name" value="FluC"/>
    <property type="match status" value="1"/>
</dbReference>
<feature type="transmembrane region" description="Helical" evidence="14">
    <location>
        <begin position="94"/>
        <end position="116"/>
    </location>
</feature>